<proteinExistence type="predicted"/>
<dbReference type="PANTHER" id="PTHR22946">
    <property type="entry name" value="DIENELACTONE HYDROLASE DOMAIN-CONTAINING PROTEIN-RELATED"/>
    <property type="match status" value="1"/>
</dbReference>
<accession>A0ABS5LGG2</accession>
<dbReference type="InterPro" id="IPR029058">
    <property type="entry name" value="AB_hydrolase_fold"/>
</dbReference>
<comment type="caution">
    <text evidence="2">The sequence shown here is derived from an EMBL/GenBank/DDBJ whole genome shotgun (WGS) entry which is preliminary data.</text>
</comment>
<keyword evidence="2" id="KW-0378">Hydrolase</keyword>
<reference evidence="2 3" key="1">
    <citation type="submission" date="2021-04" db="EMBL/GenBank/DDBJ databases">
        <title>Metabacillus sp. strain KIGAM252 whole genome sequence.</title>
        <authorList>
            <person name="Seo M.-J."/>
            <person name="Cho E.-S."/>
            <person name="Hwang C.Y."/>
            <person name="Yoon D.J."/>
        </authorList>
    </citation>
    <scope>NUCLEOTIDE SEQUENCE [LARGE SCALE GENOMIC DNA]</scope>
    <source>
        <strain evidence="2 3">KIGAM252</strain>
    </source>
</reference>
<name>A0ABS5LGG2_9BACI</name>
<dbReference type="InterPro" id="IPR050261">
    <property type="entry name" value="FrsA_esterase"/>
</dbReference>
<dbReference type="SUPFAM" id="SSF53474">
    <property type="entry name" value="alpha/beta-Hydrolases"/>
    <property type="match status" value="1"/>
</dbReference>
<dbReference type="Pfam" id="PF01738">
    <property type="entry name" value="DLH"/>
    <property type="match status" value="1"/>
</dbReference>
<dbReference type="Gene3D" id="3.40.50.1820">
    <property type="entry name" value="alpha/beta hydrolase"/>
    <property type="match status" value="1"/>
</dbReference>
<evidence type="ECO:0000313" key="2">
    <source>
        <dbReference type="EMBL" id="MBS2969838.1"/>
    </source>
</evidence>
<dbReference type="Proteomes" id="UP000682403">
    <property type="component" value="Unassembled WGS sequence"/>
</dbReference>
<protein>
    <submittedName>
        <fullName evidence="2">Alpha/beta fold hydrolase</fullName>
    </submittedName>
</protein>
<dbReference type="RefSeq" id="WP_211559507.1">
    <property type="nucleotide sequence ID" value="NZ_JAGVRK010000001.1"/>
</dbReference>
<gene>
    <name evidence="2" type="ORF">J9317_13785</name>
</gene>
<keyword evidence="3" id="KW-1185">Reference proteome</keyword>
<dbReference type="InterPro" id="IPR002925">
    <property type="entry name" value="Dienelactn_hydro"/>
</dbReference>
<organism evidence="2 3">
    <name type="scientific">Metabacillus flavus</name>
    <dbReference type="NCBI Taxonomy" id="2823519"/>
    <lineage>
        <taxon>Bacteria</taxon>
        <taxon>Bacillati</taxon>
        <taxon>Bacillota</taxon>
        <taxon>Bacilli</taxon>
        <taxon>Bacillales</taxon>
        <taxon>Bacillaceae</taxon>
        <taxon>Metabacillus</taxon>
    </lineage>
</organism>
<feature type="domain" description="Dienelactone hydrolase" evidence="1">
    <location>
        <begin position="107"/>
        <end position="212"/>
    </location>
</feature>
<sequence length="331" mass="37366">MSDLKVAEILSSPSAEEWKIKKRSIMTRWLQIVNETNPLCKPVYEITSMIQEDGYIRKHLKYATEDGDEVPALLLIPDASAGMVPGILALHPTDANGKNDIAHPSGRKSRQYGIELAKRGYAVLAPDTITAGERIEKGDQAFQTKSFYDRYPERTAVGKMLADHRQGAEVLASLKGVDEDRIGVIGHSLGGYNAYFLASLDQRIKAAVCSCGFSMFAGDPEHHRWGKRDWFSHFPVISEWIERGEVPFDFHEILSLCAPVPLFLWMGRNDPIFPHWKEGLKGILEVQKVYDVLGQNDSFEWVIGSSGHEFPSAIREHSFQFLDRYLKFAIR</sequence>
<dbReference type="EMBL" id="JAGVRK010000001">
    <property type="protein sequence ID" value="MBS2969838.1"/>
    <property type="molecule type" value="Genomic_DNA"/>
</dbReference>
<dbReference type="GO" id="GO:0016787">
    <property type="term" value="F:hydrolase activity"/>
    <property type="evidence" value="ECO:0007669"/>
    <property type="project" value="UniProtKB-KW"/>
</dbReference>
<evidence type="ECO:0000313" key="3">
    <source>
        <dbReference type="Proteomes" id="UP000682403"/>
    </source>
</evidence>
<evidence type="ECO:0000259" key="1">
    <source>
        <dbReference type="Pfam" id="PF01738"/>
    </source>
</evidence>